<evidence type="ECO:0000256" key="13">
    <source>
        <dbReference type="ARBA" id="ARBA00023065"/>
    </source>
</evidence>
<dbReference type="GO" id="GO:0005524">
    <property type="term" value="F:ATP binding"/>
    <property type="evidence" value="ECO:0007669"/>
    <property type="project" value="UniProtKB-UniRule"/>
</dbReference>
<dbReference type="InterPro" id="IPR008250">
    <property type="entry name" value="ATPase_P-typ_transduc_dom_A_sf"/>
</dbReference>
<dbReference type="InterPro" id="IPR027256">
    <property type="entry name" value="P-typ_ATPase_IB"/>
</dbReference>
<reference evidence="18 19" key="1">
    <citation type="submission" date="2020-04" db="EMBL/GenBank/DDBJ databases">
        <title>Massilia sp. nov., a cold adapted bacteria isolated from Arctic soil.</title>
        <authorList>
            <person name="Son J."/>
            <person name="Ka J.-O."/>
        </authorList>
    </citation>
    <scope>NUCLEOTIDE SEQUENCE [LARGE SCALE GENOMIC DNA]</scope>
    <source>
        <strain evidence="18 19">ML15P13</strain>
    </source>
</reference>
<feature type="transmembrane region" description="Helical" evidence="15">
    <location>
        <begin position="193"/>
        <end position="213"/>
    </location>
</feature>
<feature type="transmembrane region" description="Helical" evidence="15">
    <location>
        <begin position="225"/>
        <end position="247"/>
    </location>
</feature>
<dbReference type="Proteomes" id="UP000533905">
    <property type="component" value="Unassembled WGS sequence"/>
</dbReference>
<dbReference type="GO" id="GO:0005507">
    <property type="term" value="F:copper ion binding"/>
    <property type="evidence" value="ECO:0007669"/>
    <property type="project" value="TreeGrafter"/>
</dbReference>
<proteinExistence type="inferred from homology"/>
<feature type="transmembrane region" description="Helical" evidence="15">
    <location>
        <begin position="253"/>
        <end position="272"/>
    </location>
</feature>
<evidence type="ECO:0000256" key="11">
    <source>
        <dbReference type="ARBA" id="ARBA00022967"/>
    </source>
</evidence>
<dbReference type="SUPFAM" id="SSF55008">
    <property type="entry name" value="HMA, heavy metal-associated domain"/>
    <property type="match status" value="1"/>
</dbReference>
<keyword evidence="6 15" id="KW-0812">Transmembrane</keyword>
<keyword evidence="19" id="KW-1185">Reference proteome</keyword>
<dbReference type="InterPro" id="IPR023299">
    <property type="entry name" value="ATPase_P-typ_cyto_dom_N"/>
</dbReference>
<dbReference type="Pfam" id="PF00403">
    <property type="entry name" value="HMA"/>
    <property type="match status" value="1"/>
</dbReference>
<evidence type="ECO:0000256" key="14">
    <source>
        <dbReference type="ARBA" id="ARBA00023136"/>
    </source>
</evidence>
<keyword evidence="13" id="KW-0406">Ion transport</keyword>
<evidence type="ECO:0000256" key="10">
    <source>
        <dbReference type="ARBA" id="ARBA00022842"/>
    </source>
</evidence>
<evidence type="ECO:0000256" key="4">
    <source>
        <dbReference type="ARBA" id="ARBA00022475"/>
    </source>
</evidence>
<evidence type="ECO:0000256" key="2">
    <source>
        <dbReference type="ARBA" id="ARBA00006024"/>
    </source>
</evidence>
<accession>A0A7Y2NXP8</accession>
<dbReference type="NCBIfam" id="TIGR01494">
    <property type="entry name" value="ATPase_P-type"/>
    <property type="match status" value="2"/>
</dbReference>
<feature type="transmembrane region" description="Helical" evidence="15">
    <location>
        <begin position="739"/>
        <end position="756"/>
    </location>
</feature>
<feature type="transmembrane region" description="Helical" evidence="15">
    <location>
        <begin position="162"/>
        <end position="181"/>
    </location>
</feature>
<keyword evidence="14 15" id="KW-0472">Membrane</keyword>
<comment type="caution">
    <text evidence="18">The sequence shown here is derived from an EMBL/GenBank/DDBJ whole genome shotgun (WGS) entry which is preliminary data.</text>
</comment>
<dbReference type="InterPro" id="IPR023214">
    <property type="entry name" value="HAD_sf"/>
</dbReference>
<feature type="transmembrane region" description="Helical" evidence="15">
    <location>
        <begin position="437"/>
        <end position="460"/>
    </location>
</feature>
<dbReference type="InterPro" id="IPR018303">
    <property type="entry name" value="ATPase_P-typ_P_site"/>
</dbReference>
<dbReference type="Gene3D" id="3.40.1110.10">
    <property type="entry name" value="Calcium-transporting ATPase, cytoplasmic domain N"/>
    <property type="match status" value="1"/>
</dbReference>
<dbReference type="PROSITE" id="PS00154">
    <property type="entry name" value="ATPASE_E1_E2"/>
    <property type="match status" value="1"/>
</dbReference>
<evidence type="ECO:0000256" key="3">
    <source>
        <dbReference type="ARBA" id="ARBA00022448"/>
    </source>
</evidence>
<dbReference type="InterPro" id="IPR023298">
    <property type="entry name" value="ATPase_P-typ_TM_dom_sf"/>
</dbReference>
<keyword evidence="10" id="KW-0460">Magnesium</keyword>
<sequence length="785" mass="80991">MKTADGLCHLESGLSPFPGPRPQRAADNAGARARPKRAAAAHDAAAAALPDPGQGAAAAADGEAFSRNRRAQAGQASFTIDGMRGAACAWLIERRLGQVPGVRRVAVDVGAARAWVRWDPASCGIRALLRVLRGLGYRAWPYDERRHGARLEHARRGLGRRLFVAGLSLVQLMMYALPAWLAGDDAGGAAALVHWISLLLALPVVSYAALPFYQGAWRDLRRGLPGADVPVVLGIAAVFGGSCASLLGGRGEVHFAALAAFIFVLLGSRWLALDARRRTVDALDAFRDGLPACALRLRGDPAARDTDTVAASILKAGDLVLVQPGQAVPADGVVVEGETEIDLALLSGESRTQRKSTGDKLPGGAVNVAQAIVVRLSSSACDSTLAMLVSLAESAGQGKPVVAHWADRAGVWFVPALLLFDAAVFCTWQLVDPARAWQAAIAVLVVSCPCALSLATPAAIAAATGRLLRGGVLAVAPHTLETFERATHIVFDKTGTLTLGRPVLQQTLPVGPLGAAHCLRIAAALEADNAHPLGVALRAASGAPGPVARHLNYEVGQGIEGSIDGVMYRVGSAAFVAGLAGGVARSAAPPGTSSVWLGSGGAWLARFDLQDVLRNDAAAVVQRFRKGGKTIVLLSGDDGRATQAVASRLGIASAFGGRLPGEKLAFVQKLQQEGAVVAMVGDGVNDAAVMRGADVSFAMGRGAELTQLHADGILLGDGLAPLADAADTARRALATIRQNLAWCAIYNLVAIPAAAAGVLSPWMAGIGMAASSALVLLNSLRLRKG</sequence>
<keyword evidence="8 15" id="KW-0547">Nucleotide-binding</keyword>
<keyword evidence="7 15" id="KW-0479">Metal-binding</keyword>
<evidence type="ECO:0000256" key="8">
    <source>
        <dbReference type="ARBA" id="ARBA00022741"/>
    </source>
</evidence>
<feature type="domain" description="HMA" evidence="17">
    <location>
        <begin position="74"/>
        <end position="140"/>
    </location>
</feature>
<dbReference type="GO" id="GO:0043682">
    <property type="term" value="F:P-type divalent copper transporter activity"/>
    <property type="evidence" value="ECO:0007669"/>
    <property type="project" value="TreeGrafter"/>
</dbReference>
<evidence type="ECO:0000256" key="15">
    <source>
        <dbReference type="RuleBase" id="RU362081"/>
    </source>
</evidence>
<dbReference type="NCBIfam" id="TIGR01511">
    <property type="entry name" value="ATPase-IB1_Cu"/>
    <property type="match status" value="1"/>
</dbReference>
<keyword evidence="5" id="KW-0597">Phosphoprotein</keyword>
<dbReference type="GO" id="GO:0005886">
    <property type="term" value="C:plasma membrane"/>
    <property type="evidence" value="ECO:0007669"/>
    <property type="project" value="UniProtKB-SubCell"/>
</dbReference>
<keyword evidence="11" id="KW-1278">Translocase</keyword>
<comment type="subcellular location">
    <subcellularLocation>
        <location evidence="1">Cell membrane</location>
        <topology evidence="1">Multi-pass membrane protein</topology>
    </subcellularLocation>
</comment>
<keyword evidence="3" id="KW-0813">Transport</keyword>
<dbReference type="SUPFAM" id="SSF81665">
    <property type="entry name" value="Calcium ATPase, transmembrane domain M"/>
    <property type="match status" value="1"/>
</dbReference>
<keyword evidence="12 15" id="KW-1133">Transmembrane helix</keyword>
<dbReference type="InterPro" id="IPR006121">
    <property type="entry name" value="HMA_dom"/>
</dbReference>
<dbReference type="PRINTS" id="PR00119">
    <property type="entry name" value="CATATPASE"/>
</dbReference>
<evidence type="ECO:0000256" key="12">
    <source>
        <dbReference type="ARBA" id="ARBA00022989"/>
    </source>
</evidence>
<dbReference type="Pfam" id="PF00122">
    <property type="entry name" value="E1-E2_ATPase"/>
    <property type="match status" value="1"/>
</dbReference>
<dbReference type="EMBL" id="JABAIV010000001">
    <property type="protein sequence ID" value="NNG21957.1"/>
    <property type="molecule type" value="Genomic_DNA"/>
</dbReference>
<dbReference type="GO" id="GO:0016887">
    <property type="term" value="F:ATP hydrolysis activity"/>
    <property type="evidence" value="ECO:0007669"/>
    <property type="project" value="InterPro"/>
</dbReference>
<dbReference type="InterPro" id="IPR036412">
    <property type="entry name" value="HAD-like_sf"/>
</dbReference>
<dbReference type="Gene3D" id="3.40.50.1000">
    <property type="entry name" value="HAD superfamily/HAD-like"/>
    <property type="match status" value="1"/>
</dbReference>
<dbReference type="Pfam" id="PF00702">
    <property type="entry name" value="Hydrolase"/>
    <property type="match status" value="1"/>
</dbReference>
<dbReference type="PRINTS" id="PR00120">
    <property type="entry name" value="HATPASE"/>
</dbReference>
<evidence type="ECO:0000313" key="18">
    <source>
        <dbReference type="EMBL" id="NNG21957.1"/>
    </source>
</evidence>
<feature type="transmembrane region" description="Helical" evidence="15">
    <location>
        <begin position="762"/>
        <end position="780"/>
    </location>
</feature>
<dbReference type="Gene3D" id="3.30.70.100">
    <property type="match status" value="1"/>
</dbReference>
<feature type="transmembrane region" description="Helical" evidence="15">
    <location>
        <begin position="409"/>
        <end position="431"/>
    </location>
</feature>
<dbReference type="PANTHER" id="PTHR43520">
    <property type="entry name" value="ATP7, ISOFORM B"/>
    <property type="match status" value="1"/>
</dbReference>
<gene>
    <name evidence="18" type="ORF">HGB41_02895</name>
</gene>
<dbReference type="InterPro" id="IPR059000">
    <property type="entry name" value="ATPase_P-type_domA"/>
</dbReference>
<evidence type="ECO:0000256" key="9">
    <source>
        <dbReference type="ARBA" id="ARBA00022840"/>
    </source>
</evidence>
<dbReference type="InterPro" id="IPR001757">
    <property type="entry name" value="P_typ_ATPase"/>
</dbReference>
<evidence type="ECO:0000256" key="5">
    <source>
        <dbReference type="ARBA" id="ARBA00022553"/>
    </source>
</evidence>
<dbReference type="NCBIfam" id="TIGR01525">
    <property type="entry name" value="ATPase-IB_hvy"/>
    <property type="match status" value="1"/>
</dbReference>
<evidence type="ECO:0000256" key="7">
    <source>
        <dbReference type="ARBA" id="ARBA00022723"/>
    </source>
</evidence>
<keyword evidence="4 15" id="KW-1003">Cell membrane</keyword>
<protein>
    <submittedName>
        <fullName evidence="18">Cation-translocating P-type ATPase</fullName>
    </submittedName>
</protein>
<evidence type="ECO:0000259" key="17">
    <source>
        <dbReference type="PROSITE" id="PS50846"/>
    </source>
</evidence>
<dbReference type="CDD" id="cd00371">
    <property type="entry name" value="HMA"/>
    <property type="match status" value="1"/>
</dbReference>
<evidence type="ECO:0000256" key="16">
    <source>
        <dbReference type="SAM" id="MobiDB-lite"/>
    </source>
</evidence>
<evidence type="ECO:0000256" key="6">
    <source>
        <dbReference type="ARBA" id="ARBA00022692"/>
    </source>
</evidence>
<organism evidence="18 19">
    <name type="scientific">Telluria aromaticivorans</name>
    <dbReference type="NCBI Taxonomy" id="2725995"/>
    <lineage>
        <taxon>Bacteria</taxon>
        <taxon>Pseudomonadati</taxon>
        <taxon>Pseudomonadota</taxon>
        <taxon>Betaproteobacteria</taxon>
        <taxon>Burkholderiales</taxon>
        <taxon>Oxalobacteraceae</taxon>
        <taxon>Telluria group</taxon>
        <taxon>Telluria</taxon>
    </lineage>
</organism>
<dbReference type="GO" id="GO:0055070">
    <property type="term" value="P:copper ion homeostasis"/>
    <property type="evidence" value="ECO:0007669"/>
    <property type="project" value="TreeGrafter"/>
</dbReference>
<comment type="similarity">
    <text evidence="2 15">Belongs to the cation transport ATPase (P-type) (TC 3.A.3) family. Type IB subfamily.</text>
</comment>
<evidence type="ECO:0000313" key="19">
    <source>
        <dbReference type="Proteomes" id="UP000533905"/>
    </source>
</evidence>
<keyword evidence="9 15" id="KW-0067">ATP-binding</keyword>
<dbReference type="SUPFAM" id="SSF56784">
    <property type="entry name" value="HAD-like"/>
    <property type="match status" value="1"/>
</dbReference>
<dbReference type="RefSeq" id="WP_171080894.1">
    <property type="nucleotide sequence ID" value="NZ_JABAIV010000001.1"/>
</dbReference>
<dbReference type="AlphaFoldDB" id="A0A7Y2NXP8"/>
<name>A0A7Y2NXP8_9BURK</name>
<dbReference type="Gene3D" id="2.70.150.10">
    <property type="entry name" value="Calcium-transporting ATPase, cytoplasmic transduction domain A"/>
    <property type="match status" value="1"/>
</dbReference>
<feature type="region of interest" description="Disordered" evidence="16">
    <location>
        <begin position="1"/>
        <end position="41"/>
    </location>
</feature>
<evidence type="ECO:0000256" key="1">
    <source>
        <dbReference type="ARBA" id="ARBA00004651"/>
    </source>
</evidence>
<dbReference type="PROSITE" id="PS50846">
    <property type="entry name" value="HMA_2"/>
    <property type="match status" value="1"/>
</dbReference>
<dbReference type="SUPFAM" id="SSF81653">
    <property type="entry name" value="Calcium ATPase, transduction domain A"/>
    <property type="match status" value="1"/>
</dbReference>
<dbReference type="InterPro" id="IPR036163">
    <property type="entry name" value="HMA_dom_sf"/>
</dbReference>
<dbReference type="PANTHER" id="PTHR43520:SF5">
    <property type="entry name" value="CATION-TRANSPORTING P-TYPE ATPASE-RELATED"/>
    <property type="match status" value="1"/>
</dbReference>